<dbReference type="InterPro" id="IPR013766">
    <property type="entry name" value="Thioredoxin_domain"/>
</dbReference>
<proteinExistence type="predicted"/>
<keyword evidence="2" id="KW-0413">Isomerase</keyword>
<reference evidence="2 3" key="1">
    <citation type="submission" date="2019-07" db="EMBL/GenBank/DDBJ databases">
        <title>Genomic Encyclopedia of Archaeal and Bacterial Type Strains, Phase II (KMG-II): from individual species to whole genera.</title>
        <authorList>
            <person name="Goeker M."/>
        </authorList>
    </citation>
    <scope>NUCLEOTIDE SEQUENCE [LARGE SCALE GENOMIC DNA]</scope>
    <source>
        <strain evidence="2 3">DSM 18850</strain>
    </source>
</reference>
<name>A0A5S5D7P7_9SPHI</name>
<gene>
    <name evidence="2" type="ORF">BC792_12056</name>
</gene>
<protein>
    <submittedName>
        <fullName evidence="2">Thiol-disulfide isomerase/thioredoxin</fullName>
    </submittedName>
</protein>
<dbReference type="EMBL" id="VNHX01000020">
    <property type="protein sequence ID" value="TYP91348.1"/>
    <property type="molecule type" value="Genomic_DNA"/>
</dbReference>
<dbReference type="RefSeq" id="WP_148909628.1">
    <property type="nucleotide sequence ID" value="NZ_VNHX01000020.1"/>
</dbReference>
<dbReference type="InterPro" id="IPR050553">
    <property type="entry name" value="Thioredoxin_ResA/DsbE_sf"/>
</dbReference>
<dbReference type="GO" id="GO:0016209">
    <property type="term" value="F:antioxidant activity"/>
    <property type="evidence" value="ECO:0007669"/>
    <property type="project" value="InterPro"/>
</dbReference>
<dbReference type="GO" id="GO:0016853">
    <property type="term" value="F:isomerase activity"/>
    <property type="evidence" value="ECO:0007669"/>
    <property type="project" value="UniProtKB-KW"/>
</dbReference>
<dbReference type="GO" id="GO:0016491">
    <property type="term" value="F:oxidoreductase activity"/>
    <property type="evidence" value="ECO:0007669"/>
    <property type="project" value="InterPro"/>
</dbReference>
<dbReference type="Proteomes" id="UP000325105">
    <property type="component" value="Unassembled WGS sequence"/>
</dbReference>
<evidence type="ECO:0000313" key="3">
    <source>
        <dbReference type="Proteomes" id="UP000325105"/>
    </source>
</evidence>
<organism evidence="2 3">
    <name type="scientific">Sphingobacterium allocomposti</name>
    <dbReference type="NCBI Taxonomy" id="415956"/>
    <lineage>
        <taxon>Bacteria</taxon>
        <taxon>Pseudomonadati</taxon>
        <taxon>Bacteroidota</taxon>
        <taxon>Sphingobacteriia</taxon>
        <taxon>Sphingobacteriales</taxon>
        <taxon>Sphingobacteriaceae</taxon>
        <taxon>Sphingobacterium</taxon>
    </lineage>
</organism>
<dbReference type="Gene3D" id="3.40.30.10">
    <property type="entry name" value="Glutaredoxin"/>
    <property type="match status" value="1"/>
</dbReference>
<evidence type="ECO:0000313" key="2">
    <source>
        <dbReference type="EMBL" id="TYP91348.1"/>
    </source>
</evidence>
<comment type="caution">
    <text evidence="2">The sequence shown here is derived from an EMBL/GenBank/DDBJ whole genome shotgun (WGS) entry which is preliminary data.</text>
</comment>
<dbReference type="Pfam" id="PF00578">
    <property type="entry name" value="AhpC-TSA"/>
    <property type="match status" value="1"/>
</dbReference>
<dbReference type="PANTHER" id="PTHR42852:SF13">
    <property type="entry name" value="PROTEIN DIPZ"/>
    <property type="match status" value="1"/>
</dbReference>
<sequence length="510" mass="58107">MRKLRKGERYALMRCRLARTWKRFFCARYNRSRTLFCAVICSLLDEVKLTDLSTTLHLPIVYRRAAVCRLLTIFVFSLFSNLVHAQEPRKDSGADGRLEIRQLQVGDTIPEGLWNLPLEVVNHPDGKETITLNDYRDKKLIILDFWSTWCAPCIKLIPKLESIAEEMGSDFQAVAITSEPRGKISDFLKKRALNVWTVVNDSIFKSTFPRNSIPHEIWIKENKVFAITDAAQIEEYIVAAVMAGDVAALPEKRFNSSYDRTIPLLVDGNGGTASDLLYHSVVTGYLDGIGGGGVDEVLPGRYRLRILNSSPVTMYQSVSSRVDRVFWNRNRVIVEGVDRDSLFSLSASIPDHREHYYSYELIVPMDQKAEVADIAFTELNRFFASRYGLEAAIMPQPTDCWVMKVSEENRLPFAAQGQERRVFEEGDIMHFESTDISSFARSLSSDFSRVTHPIVDETGLSEKVNLRYIKGEGGFERTREILREQGIVLVLEKRSIDMLIIKSRQRGGVR</sequence>
<dbReference type="SUPFAM" id="SSF52833">
    <property type="entry name" value="Thioredoxin-like"/>
    <property type="match status" value="1"/>
</dbReference>
<dbReference type="InterPro" id="IPR000866">
    <property type="entry name" value="AhpC/TSA"/>
</dbReference>
<accession>A0A5S5D7P7</accession>
<evidence type="ECO:0000259" key="1">
    <source>
        <dbReference type="PROSITE" id="PS51352"/>
    </source>
</evidence>
<dbReference type="PANTHER" id="PTHR42852">
    <property type="entry name" value="THIOL:DISULFIDE INTERCHANGE PROTEIN DSBE"/>
    <property type="match status" value="1"/>
</dbReference>
<dbReference type="AlphaFoldDB" id="A0A5S5D7P7"/>
<feature type="domain" description="Thioredoxin" evidence="1">
    <location>
        <begin position="103"/>
        <end position="243"/>
    </location>
</feature>
<dbReference type="OrthoDB" id="793244at2"/>
<dbReference type="InterPro" id="IPR036249">
    <property type="entry name" value="Thioredoxin-like_sf"/>
</dbReference>
<dbReference type="PROSITE" id="PS51352">
    <property type="entry name" value="THIOREDOXIN_2"/>
    <property type="match status" value="1"/>
</dbReference>
<keyword evidence="3" id="KW-1185">Reference proteome</keyword>
<dbReference type="CDD" id="cd02966">
    <property type="entry name" value="TlpA_like_family"/>
    <property type="match status" value="1"/>
</dbReference>